<dbReference type="EMBL" id="BAAAUF010000020">
    <property type="protein sequence ID" value="GAA3044253.1"/>
    <property type="molecule type" value="Genomic_DNA"/>
</dbReference>
<proteinExistence type="predicted"/>
<dbReference type="Gene3D" id="3.40.50.1820">
    <property type="entry name" value="alpha/beta hydrolase"/>
    <property type="match status" value="1"/>
</dbReference>
<dbReference type="InterPro" id="IPR000073">
    <property type="entry name" value="AB_hydrolase_1"/>
</dbReference>
<keyword evidence="3" id="KW-1185">Reference proteome</keyword>
<dbReference type="InterPro" id="IPR050228">
    <property type="entry name" value="Carboxylesterase_BioH"/>
</dbReference>
<comment type="caution">
    <text evidence="2">The sequence shown here is derived from an EMBL/GenBank/DDBJ whole genome shotgun (WGS) entry which is preliminary data.</text>
</comment>
<evidence type="ECO:0000313" key="3">
    <source>
        <dbReference type="Proteomes" id="UP001501532"/>
    </source>
</evidence>
<dbReference type="GO" id="GO:0016787">
    <property type="term" value="F:hydrolase activity"/>
    <property type="evidence" value="ECO:0007669"/>
    <property type="project" value="UniProtKB-KW"/>
</dbReference>
<accession>A0ABP6LM24</accession>
<protein>
    <submittedName>
        <fullName evidence="2">Alpha/beta hydrolase</fullName>
    </submittedName>
</protein>
<evidence type="ECO:0000259" key="1">
    <source>
        <dbReference type="Pfam" id="PF12697"/>
    </source>
</evidence>
<dbReference type="PANTHER" id="PTHR43194:SF5">
    <property type="entry name" value="PIMELOYL-[ACYL-CARRIER PROTEIN] METHYL ESTER ESTERASE"/>
    <property type="match status" value="1"/>
</dbReference>
<keyword evidence="2" id="KW-0378">Hydrolase</keyword>
<sequence length="292" mass="31382">MSRTELAGGVVEGTITVDGVEVRYFDSVADHFATGESSRHPLVLVHGTGGSTRAHYGYLFPLLAGRQRVVAVDFAPPVPTQGPLTLEHLERQVVAVLDAVLPDRPVTLVGYSLGAVVAAAVAARHPQTVRNLVLVAGWMKTDAHQELRNKVWQRLREERSQALGDYMAFCAFSGPFLVASQALGDSSPALTAFEPNAFTDVQMKLNRTIDISGLVPSIAATTLVIGCTHDQMVPKWHSKALFASIPDARYTEITSGHAVVIERPAQLVQIIDQFTDAPSRDAAGDIVATARP</sequence>
<dbReference type="RefSeq" id="WP_234515983.1">
    <property type="nucleotide sequence ID" value="NZ_BAAAUF010000020.1"/>
</dbReference>
<dbReference type="Proteomes" id="UP001501532">
    <property type="component" value="Unassembled WGS sequence"/>
</dbReference>
<dbReference type="PRINTS" id="PR00111">
    <property type="entry name" value="ABHYDROLASE"/>
</dbReference>
<organism evidence="2 3">
    <name type="scientific">Streptomyces glomeratus</name>
    <dbReference type="NCBI Taxonomy" id="284452"/>
    <lineage>
        <taxon>Bacteria</taxon>
        <taxon>Bacillati</taxon>
        <taxon>Actinomycetota</taxon>
        <taxon>Actinomycetes</taxon>
        <taxon>Kitasatosporales</taxon>
        <taxon>Streptomycetaceae</taxon>
        <taxon>Streptomyces</taxon>
    </lineage>
</organism>
<evidence type="ECO:0000313" key="2">
    <source>
        <dbReference type="EMBL" id="GAA3044253.1"/>
    </source>
</evidence>
<reference evidence="3" key="1">
    <citation type="journal article" date="2019" name="Int. J. Syst. Evol. Microbiol.">
        <title>The Global Catalogue of Microorganisms (GCM) 10K type strain sequencing project: providing services to taxonomists for standard genome sequencing and annotation.</title>
        <authorList>
            <consortium name="The Broad Institute Genomics Platform"/>
            <consortium name="The Broad Institute Genome Sequencing Center for Infectious Disease"/>
            <person name="Wu L."/>
            <person name="Ma J."/>
        </authorList>
    </citation>
    <scope>NUCLEOTIDE SEQUENCE [LARGE SCALE GENOMIC DNA]</scope>
    <source>
        <strain evidence="3">JCM 9091</strain>
    </source>
</reference>
<gene>
    <name evidence="2" type="ORF">GCM10010448_28830</name>
</gene>
<dbReference type="PANTHER" id="PTHR43194">
    <property type="entry name" value="HYDROLASE ALPHA/BETA FOLD FAMILY"/>
    <property type="match status" value="1"/>
</dbReference>
<feature type="domain" description="AB hydrolase-1" evidence="1">
    <location>
        <begin position="42"/>
        <end position="269"/>
    </location>
</feature>
<dbReference type="InterPro" id="IPR029058">
    <property type="entry name" value="AB_hydrolase_fold"/>
</dbReference>
<name>A0ABP6LM24_9ACTN</name>
<dbReference type="Pfam" id="PF12697">
    <property type="entry name" value="Abhydrolase_6"/>
    <property type="match status" value="1"/>
</dbReference>
<dbReference type="SUPFAM" id="SSF53474">
    <property type="entry name" value="alpha/beta-Hydrolases"/>
    <property type="match status" value="1"/>
</dbReference>